<keyword evidence="2" id="KW-0472">Membrane</keyword>
<feature type="region of interest" description="Disordered" evidence="1">
    <location>
        <begin position="20"/>
        <end position="47"/>
    </location>
</feature>
<dbReference type="Proteomes" id="UP001501598">
    <property type="component" value="Unassembled WGS sequence"/>
</dbReference>
<keyword evidence="4" id="KW-1185">Reference proteome</keyword>
<evidence type="ECO:0000313" key="4">
    <source>
        <dbReference type="Proteomes" id="UP001501598"/>
    </source>
</evidence>
<name>A0ABP8REQ9_9PSEU</name>
<keyword evidence="2" id="KW-0812">Transmembrane</keyword>
<accession>A0ABP8REQ9</accession>
<reference evidence="4" key="1">
    <citation type="journal article" date="2019" name="Int. J. Syst. Evol. Microbiol.">
        <title>The Global Catalogue of Microorganisms (GCM) 10K type strain sequencing project: providing services to taxonomists for standard genome sequencing and annotation.</title>
        <authorList>
            <consortium name="The Broad Institute Genomics Platform"/>
            <consortium name="The Broad Institute Genome Sequencing Center for Infectious Disease"/>
            <person name="Wu L."/>
            <person name="Ma J."/>
        </authorList>
    </citation>
    <scope>NUCLEOTIDE SEQUENCE [LARGE SCALE GENOMIC DNA]</scope>
    <source>
        <strain evidence="4">JCM 17906</strain>
    </source>
</reference>
<feature type="compositionally biased region" description="Basic and acidic residues" evidence="1">
    <location>
        <begin position="30"/>
        <end position="40"/>
    </location>
</feature>
<gene>
    <name evidence="3" type="ORF">GCM10023175_04680</name>
</gene>
<feature type="region of interest" description="Disordered" evidence="1">
    <location>
        <begin position="80"/>
        <end position="109"/>
    </location>
</feature>
<feature type="transmembrane region" description="Helical" evidence="2">
    <location>
        <begin position="143"/>
        <end position="164"/>
    </location>
</feature>
<proteinExistence type="predicted"/>
<evidence type="ECO:0000256" key="1">
    <source>
        <dbReference type="SAM" id="MobiDB-lite"/>
    </source>
</evidence>
<protein>
    <submittedName>
        <fullName evidence="3">Uncharacterized protein</fullName>
    </submittedName>
</protein>
<evidence type="ECO:0000256" key="2">
    <source>
        <dbReference type="SAM" id="Phobius"/>
    </source>
</evidence>
<comment type="caution">
    <text evidence="3">The sequence shown here is derived from an EMBL/GenBank/DDBJ whole genome shotgun (WGS) entry which is preliminary data.</text>
</comment>
<organism evidence="3 4">
    <name type="scientific">Pseudonocardia xishanensis</name>
    <dbReference type="NCBI Taxonomy" id="630995"/>
    <lineage>
        <taxon>Bacteria</taxon>
        <taxon>Bacillati</taxon>
        <taxon>Actinomycetota</taxon>
        <taxon>Actinomycetes</taxon>
        <taxon>Pseudonocardiales</taxon>
        <taxon>Pseudonocardiaceae</taxon>
        <taxon>Pseudonocardia</taxon>
    </lineage>
</organism>
<evidence type="ECO:0000313" key="3">
    <source>
        <dbReference type="EMBL" id="GAA4536976.1"/>
    </source>
</evidence>
<dbReference type="EMBL" id="BAABGT010000008">
    <property type="protein sequence ID" value="GAA4536976.1"/>
    <property type="molecule type" value="Genomic_DNA"/>
</dbReference>
<keyword evidence="2" id="KW-1133">Transmembrane helix</keyword>
<sequence length="166" mass="17607">MSEVPRADVLTRWIGLLPFPRGPKGGPWETGRHDPAREQPVEPAGPAEDVGSAAVVESAAVVVPPPVEVLPPLVPAPPPLPPRAPDLGRITPAPTLVGRGARRGRAAEPRGAVVDGIEHRPPITTDEGLGLSRRLRGRLGSRAFALFFLGVYLLIVLQLIYVLMNG</sequence>
<dbReference type="RefSeq" id="WP_345412170.1">
    <property type="nucleotide sequence ID" value="NZ_BAABGT010000008.1"/>
</dbReference>